<proteinExistence type="predicted"/>
<keyword evidence="2" id="KW-1185">Reference proteome</keyword>
<evidence type="ECO:0000313" key="2">
    <source>
        <dbReference type="Proteomes" id="UP001576774"/>
    </source>
</evidence>
<dbReference type="RefSeq" id="WP_413272191.1">
    <property type="nucleotide sequence ID" value="NZ_JBHFNQ010000151.1"/>
</dbReference>
<evidence type="ECO:0000313" key="1">
    <source>
        <dbReference type="EMBL" id="MFB2879142.1"/>
    </source>
</evidence>
<name>A0ABV4X8L9_9CYAN</name>
<protein>
    <submittedName>
        <fullName evidence="1">Uncharacterized protein</fullName>
    </submittedName>
</protein>
<organism evidence="1 2">
    <name type="scientific">Floridaenema aerugineum BLCC-F46</name>
    <dbReference type="NCBI Taxonomy" id="3153654"/>
    <lineage>
        <taxon>Bacteria</taxon>
        <taxon>Bacillati</taxon>
        <taxon>Cyanobacteriota</taxon>
        <taxon>Cyanophyceae</taxon>
        <taxon>Oscillatoriophycideae</taxon>
        <taxon>Aerosakkonematales</taxon>
        <taxon>Aerosakkonemataceae</taxon>
        <taxon>Floridanema</taxon>
        <taxon>Floridanema aerugineum</taxon>
    </lineage>
</organism>
<gene>
    <name evidence="1" type="ORF">ACE1CC_19990</name>
</gene>
<dbReference type="EMBL" id="JBHFNQ010000151">
    <property type="protein sequence ID" value="MFB2879142.1"/>
    <property type="molecule type" value="Genomic_DNA"/>
</dbReference>
<comment type="caution">
    <text evidence="1">The sequence shown here is derived from an EMBL/GenBank/DDBJ whole genome shotgun (WGS) entry which is preliminary data.</text>
</comment>
<dbReference type="Proteomes" id="UP001576774">
    <property type="component" value="Unassembled WGS sequence"/>
</dbReference>
<reference evidence="1 2" key="1">
    <citation type="submission" date="2024-09" db="EMBL/GenBank/DDBJ databases">
        <title>Floridaenema gen nov. (Aerosakkonemataceae, Aerosakkonematales ord. nov., Cyanobacteria) from benthic tropical and subtropical fresh waters, with the description of four new species.</title>
        <authorList>
            <person name="Moretto J.A."/>
            <person name="Berthold D.E."/>
            <person name="Lefler F.W."/>
            <person name="Huang I.-S."/>
            <person name="Laughinghouse H. IV."/>
        </authorList>
    </citation>
    <scope>NUCLEOTIDE SEQUENCE [LARGE SCALE GENOMIC DNA]</scope>
    <source>
        <strain evidence="1 2">BLCC-F46</strain>
    </source>
</reference>
<sequence>MRGIIYDRSKVNQIFLDRRFSLVSQFRVILCQDAGFFGKQ</sequence>
<accession>A0ABV4X8L9</accession>